<keyword evidence="2" id="KW-1185">Reference proteome</keyword>
<dbReference type="Proteomes" id="UP001292094">
    <property type="component" value="Unassembled WGS sequence"/>
</dbReference>
<dbReference type="EMBL" id="JAWZYT010002252">
    <property type="protein sequence ID" value="KAK4305640.1"/>
    <property type="molecule type" value="Genomic_DNA"/>
</dbReference>
<protein>
    <submittedName>
        <fullName evidence="1">Uncharacterized protein</fullName>
    </submittedName>
</protein>
<name>A0AAE1PBN9_9EUCA</name>
<evidence type="ECO:0000313" key="1">
    <source>
        <dbReference type="EMBL" id="KAK4305640.1"/>
    </source>
</evidence>
<evidence type="ECO:0000313" key="2">
    <source>
        <dbReference type="Proteomes" id="UP001292094"/>
    </source>
</evidence>
<proteinExistence type="predicted"/>
<sequence>MAWLKEFFKPWLKAGRTAHPGSLCLQLNNRSHLYLLLQPHLLLLSLHSPAIPPDKPGLQQCSYKLYNHVCSSTATTCPHQA</sequence>
<dbReference type="AlphaFoldDB" id="A0AAE1PBN9"/>
<organism evidence="1 2">
    <name type="scientific">Petrolisthes manimaculis</name>
    <dbReference type="NCBI Taxonomy" id="1843537"/>
    <lineage>
        <taxon>Eukaryota</taxon>
        <taxon>Metazoa</taxon>
        <taxon>Ecdysozoa</taxon>
        <taxon>Arthropoda</taxon>
        <taxon>Crustacea</taxon>
        <taxon>Multicrustacea</taxon>
        <taxon>Malacostraca</taxon>
        <taxon>Eumalacostraca</taxon>
        <taxon>Eucarida</taxon>
        <taxon>Decapoda</taxon>
        <taxon>Pleocyemata</taxon>
        <taxon>Anomura</taxon>
        <taxon>Galatheoidea</taxon>
        <taxon>Porcellanidae</taxon>
        <taxon>Petrolisthes</taxon>
    </lineage>
</organism>
<accession>A0AAE1PBN9</accession>
<comment type="caution">
    <text evidence="1">The sequence shown here is derived from an EMBL/GenBank/DDBJ whole genome shotgun (WGS) entry which is preliminary data.</text>
</comment>
<gene>
    <name evidence="1" type="ORF">Pmani_022470</name>
</gene>
<reference evidence="1" key="1">
    <citation type="submission" date="2023-11" db="EMBL/GenBank/DDBJ databases">
        <title>Genome assemblies of two species of porcelain crab, Petrolisthes cinctipes and Petrolisthes manimaculis (Anomura: Porcellanidae).</title>
        <authorList>
            <person name="Angst P."/>
        </authorList>
    </citation>
    <scope>NUCLEOTIDE SEQUENCE</scope>
    <source>
        <strain evidence="1">PB745_02</strain>
        <tissue evidence="1">Gill</tissue>
    </source>
</reference>